<dbReference type="GO" id="GO:1990862">
    <property type="term" value="C:nuclear membrane complex Bqt3-Bqt4"/>
    <property type="evidence" value="ECO:0007669"/>
    <property type="project" value="InterPro"/>
</dbReference>
<keyword evidence="4" id="KW-1185">Reference proteome</keyword>
<dbReference type="InterPro" id="IPR036887">
    <property type="entry name" value="HTH_APSES_sf"/>
</dbReference>
<protein>
    <recommendedName>
        <fullName evidence="2">HTH APSES-type domain-containing protein</fullName>
    </recommendedName>
</protein>
<feature type="compositionally biased region" description="Low complexity" evidence="1">
    <location>
        <begin position="162"/>
        <end position="181"/>
    </location>
</feature>
<evidence type="ECO:0000256" key="1">
    <source>
        <dbReference type="SAM" id="MobiDB-lite"/>
    </source>
</evidence>
<reference evidence="3 4" key="1">
    <citation type="submission" date="2022-09" db="EMBL/GenBank/DDBJ databases">
        <authorList>
            <person name="Palmer J.M."/>
        </authorList>
    </citation>
    <scope>NUCLEOTIDE SEQUENCE [LARGE SCALE GENOMIC DNA]</scope>
    <source>
        <strain evidence="3 4">DSM 7382</strain>
    </source>
</reference>
<evidence type="ECO:0000313" key="3">
    <source>
        <dbReference type="EMBL" id="KAK7690671.1"/>
    </source>
</evidence>
<feature type="region of interest" description="Disordered" evidence="1">
    <location>
        <begin position="156"/>
        <end position="285"/>
    </location>
</feature>
<accession>A0AAW0GCM3</accession>
<dbReference type="PROSITE" id="PS51299">
    <property type="entry name" value="HTH_APSES"/>
    <property type="match status" value="1"/>
</dbReference>
<proteinExistence type="predicted"/>
<dbReference type="SUPFAM" id="SSF54616">
    <property type="entry name" value="DNA-binding domain of Mlu1-box binding protein MBP1"/>
    <property type="match status" value="1"/>
</dbReference>
<feature type="compositionally biased region" description="Low complexity" evidence="1">
    <location>
        <begin position="239"/>
        <end position="249"/>
    </location>
</feature>
<dbReference type="PANTHER" id="PTHR38044:SF1">
    <property type="entry name" value="BOUQUET FORMATION PROTEIN 4"/>
    <property type="match status" value="1"/>
</dbReference>
<name>A0AAW0GCM3_9APHY</name>
<comment type="caution">
    <text evidence="3">The sequence shown here is derived from an EMBL/GenBank/DDBJ whole genome shotgun (WGS) entry which is preliminary data.</text>
</comment>
<dbReference type="Proteomes" id="UP001385951">
    <property type="component" value="Unassembled WGS sequence"/>
</dbReference>
<dbReference type="EMBL" id="JASBNA010000006">
    <property type="protein sequence ID" value="KAK7690671.1"/>
    <property type="molecule type" value="Genomic_DNA"/>
</dbReference>
<dbReference type="AlphaFoldDB" id="A0AAW0GCM3"/>
<dbReference type="Gene3D" id="3.10.260.10">
    <property type="entry name" value="Transcription regulator HTH, APSES-type DNA-binding domain"/>
    <property type="match status" value="1"/>
</dbReference>
<evidence type="ECO:0000313" key="4">
    <source>
        <dbReference type="Proteomes" id="UP001385951"/>
    </source>
</evidence>
<dbReference type="GO" id="GO:0070197">
    <property type="term" value="P:meiotic attachment of telomere to nuclear envelope"/>
    <property type="evidence" value="ECO:0007669"/>
    <property type="project" value="InterPro"/>
</dbReference>
<gene>
    <name evidence="3" type="ORF">QCA50_005770</name>
</gene>
<organism evidence="3 4">
    <name type="scientific">Cerrena zonata</name>
    <dbReference type="NCBI Taxonomy" id="2478898"/>
    <lineage>
        <taxon>Eukaryota</taxon>
        <taxon>Fungi</taxon>
        <taxon>Dikarya</taxon>
        <taxon>Basidiomycota</taxon>
        <taxon>Agaricomycotina</taxon>
        <taxon>Agaricomycetes</taxon>
        <taxon>Polyporales</taxon>
        <taxon>Cerrenaceae</taxon>
        <taxon>Cerrena</taxon>
    </lineage>
</organism>
<dbReference type="InterPro" id="IPR037548">
    <property type="entry name" value="Bqt4"/>
</dbReference>
<sequence length="447" mass="48282">MPLQPRSSFVSSKSIIARPPLPTEHANPFIKRIETSSPPPVKFQEIVRDGHTTVVGRIKIPTPGGHAFILRRLDTGAISLTTMFRAAFPTAPEDAEKAETSWVKLTYDTTGANKSGKARFAGTWVTPEVADSLAEGYALADLIRPLTAATPNPEAIHRKKSTPTQHTPVSSPTPPVVATTPRDGPNPAKRRREASPAPSPSAATTTPKPPPAAKSTPLPSRAEKPVESTPSRLPVTSKRAPSPARSVVPPVTPGSLRRSTRLKSPAPTSAPSSERTVVGSHSPKTPKVAMTAIREEVTPGGSDETAVDEDAAIARATEVDMHEDVREQRALIERLKAERVWKNNIQGEKTQEVIDVDASDEEVTLVNLNSASSKAQKRAREEEQQQLRFNFREGKWPQVGEQERAIVSNSRARGRVTAERKQLAWGALAFAAGLSAIAYLPNLPSFF</sequence>
<dbReference type="PANTHER" id="PTHR38044">
    <property type="entry name" value="BOUQUET FORMATION PROTEIN 4"/>
    <property type="match status" value="1"/>
</dbReference>
<dbReference type="GO" id="GO:0044820">
    <property type="term" value="P:mitotic telomere tethering at nuclear periphery"/>
    <property type="evidence" value="ECO:0007669"/>
    <property type="project" value="TreeGrafter"/>
</dbReference>
<feature type="compositionally biased region" description="Polar residues" evidence="1">
    <location>
        <begin position="266"/>
        <end position="275"/>
    </location>
</feature>
<feature type="domain" description="HTH APSES-type" evidence="2">
    <location>
        <begin position="42"/>
        <end position="158"/>
    </location>
</feature>
<dbReference type="InterPro" id="IPR003163">
    <property type="entry name" value="Tscrpt_reg_HTH_APSES-type"/>
</dbReference>
<evidence type="ECO:0000259" key="2">
    <source>
        <dbReference type="PROSITE" id="PS51299"/>
    </source>
</evidence>
<dbReference type="GO" id="GO:0003677">
    <property type="term" value="F:DNA binding"/>
    <property type="evidence" value="ECO:0007669"/>
    <property type="project" value="InterPro"/>
</dbReference>